<evidence type="ECO:0000256" key="1">
    <source>
        <dbReference type="SAM" id="MobiDB-lite"/>
    </source>
</evidence>
<dbReference type="InterPro" id="IPR038058">
    <property type="entry name" value="PhnH-like_sp"/>
</dbReference>
<dbReference type="Pfam" id="PF05845">
    <property type="entry name" value="PhnH"/>
    <property type="match status" value="1"/>
</dbReference>
<evidence type="ECO:0000313" key="2">
    <source>
        <dbReference type="EMBL" id="MDT0444782.1"/>
    </source>
</evidence>
<reference evidence="3" key="1">
    <citation type="submission" date="2023-07" db="EMBL/GenBank/DDBJ databases">
        <title>30 novel species of actinomycetes from the DSMZ collection.</title>
        <authorList>
            <person name="Nouioui I."/>
        </authorList>
    </citation>
    <scope>NUCLEOTIDE SEQUENCE [LARGE SCALE GENOMIC DNA]</scope>
    <source>
        <strain evidence="3">DSM 41886</strain>
    </source>
</reference>
<dbReference type="Proteomes" id="UP001183615">
    <property type="component" value="Unassembled WGS sequence"/>
</dbReference>
<keyword evidence="3" id="KW-1185">Reference proteome</keyword>
<feature type="region of interest" description="Disordered" evidence="1">
    <location>
        <begin position="1"/>
        <end position="32"/>
    </location>
</feature>
<name>A0ABU2S728_9ACTN</name>
<feature type="compositionally biased region" description="Basic and acidic residues" evidence="1">
    <location>
        <begin position="22"/>
        <end position="32"/>
    </location>
</feature>
<dbReference type="NCBIfam" id="TIGR03292">
    <property type="entry name" value="PhnH_redo"/>
    <property type="match status" value="1"/>
</dbReference>
<evidence type="ECO:0000313" key="3">
    <source>
        <dbReference type="Proteomes" id="UP001183615"/>
    </source>
</evidence>
<dbReference type="SUPFAM" id="SSF159709">
    <property type="entry name" value="PhnH-like"/>
    <property type="match status" value="1"/>
</dbReference>
<comment type="caution">
    <text evidence="2">The sequence shown here is derived from an EMBL/GenBank/DDBJ whole genome shotgun (WGS) entry which is preliminary data.</text>
</comment>
<organism evidence="2 3">
    <name type="scientific">Streptomyces johnsoniae</name>
    <dbReference type="NCBI Taxonomy" id="3075532"/>
    <lineage>
        <taxon>Bacteria</taxon>
        <taxon>Bacillati</taxon>
        <taxon>Actinomycetota</taxon>
        <taxon>Actinomycetes</taxon>
        <taxon>Kitasatosporales</taxon>
        <taxon>Streptomycetaceae</taxon>
        <taxon>Streptomyces</taxon>
    </lineage>
</organism>
<protein>
    <submittedName>
        <fullName evidence="2">Phosphonate C-P lyase system protein PhnH</fullName>
    </submittedName>
</protein>
<dbReference type="EMBL" id="JAVREV010000010">
    <property type="protein sequence ID" value="MDT0444782.1"/>
    <property type="molecule type" value="Genomic_DNA"/>
</dbReference>
<sequence>MTESPVRTLPAAAPAPAGAPPRGDRVRALRRGPRETQRDFTVLLDVLARPGRIGRLRLPAHPPAAAAAACGLIDFEVPLHVLTDGSAEGVAWALAVHAATGAPQTEAARARCLLALRPLRPADIGLLHRGSPLDPETGARVFAQVDTLSDGTAGGTDGAVTLAVTGPGVPTERRLVVAGLPAASVPALAEANAAFPRGIDLFLVAADGSVAGLPRTARVRLLGGA</sequence>
<dbReference type="Gene3D" id="3.40.50.11310">
    <property type="entry name" value="Bacterial phosphonate metabolism protein PhnH"/>
    <property type="match status" value="1"/>
</dbReference>
<gene>
    <name evidence="2" type="primary">phnH</name>
    <name evidence="2" type="ORF">RM779_19570</name>
</gene>
<dbReference type="RefSeq" id="WP_311619030.1">
    <property type="nucleotide sequence ID" value="NZ_JAVREV010000010.1"/>
</dbReference>
<dbReference type="InterPro" id="IPR008772">
    <property type="entry name" value="Phosphonate_metab_PhnH"/>
</dbReference>
<dbReference type="GO" id="GO:0016829">
    <property type="term" value="F:lyase activity"/>
    <property type="evidence" value="ECO:0007669"/>
    <property type="project" value="UniProtKB-KW"/>
</dbReference>
<accession>A0ABU2S728</accession>
<keyword evidence="2" id="KW-0456">Lyase</keyword>
<proteinExistence type="predicted"/>